<proteinExistence type="predicted"/>
<protein>
    <submittedName>
        <fullName evidence="1">Uncharacterized protein</fullName>
    </submittedName>
</protein>
<dbReference type="STRING" id="171693.BN988_01355"/>
<evidence type="ECO:0000313" key="2">
    <source>
        <dbReference type="Proteomes" id="UP000028863"/>
    </source>
</evidence>
<reference evidence="1" key="2">
    <citation type="submission" date="2014-03" db="EMBL/GenBank/DDBJ databases">
        <authorList>
            <person name="Urmite Genomes"/>
        </authorList>
    </citation>
    <scope>NUCLEOTIDE SEQUENCE</scope>
    <source>
        <strain evidence="1">S1</strain>
    </source>
</reference>
<sequence length="33" mass="4059">MKALIRKLVKYGPIIYPMVRKYMNKRKGKSYKR</sequence>
<name>W9B8H7_9BACI</name>
<dbReference type="EMBL" id="CCAX010000001">
    <property type="protein sequence ID" value="CDO02875.1"/>
    <property type="molecule type" value="Genomic_DNA"/>
</dbReference>
<accession>W9B8H7</accession>
<gene>
    <name evidence="1" type="ORF">BN988_01355</name>
</gene>
<keyword evidence="2" id="KW-1185">Reference proteome</keyword>
<comment type="caution">
    <text evidence="1">The sequence shown here is derived from an EMBL/GenBank/DDBJ whole genome shotgun (WGS) entry which is preliminary data.</text>
</comment>
<reference evidence="1" key="1">
    <citation type="submission" date="2014-03" db="EMBL/GenBank/DDBJ databases">
        <title>Draft genome sequencing of Oceanobacillus picturae strain S1 isolated from human gut.</title>
        <authorList>
            <person name="Croce O."/>
            <person name="Lagier J.C."/>
            <person name="Raoult D."/>
        </authorList>
    </citation>
    <scope>NUCLEOTIDE SEQUENCE [LARGE SCALE GENOMIC DNA]</scope>
    <source>
        <strain evidence="1">S1</strain>
    </source>
</reference>
<dbReference type="AlphaFoldDB" id="W9B8H7"/>
<organism evidence="1 2">
    <name type="scientific">Oceanobacillus picturae</name>
    <dbReference type="NCBI Taxonomy" id="171693"/>
    <lineage>
        <taxon>Bacteria</taxon>
        <taxon>Bacillati</taxon>
        <taxon>Bacillota</taxon>
        <taxon>Bacilli</taxon>
        <taxon>Bacillales</taxon>
        <taxon>Bacillaceae</taxon>
        <taxon>Oceanobacillus</taxon>
    </lineage>
</organism>
<evidence type="ECO:0000313" key="1">
    <source>
        <dbReference type="EMBL" id="CDO02875.1"/>
    </source>
</evidence>
<dbReference type="Proteomes" id="UP000028863">
    <property type="component" value="Unassembled WGS sequence"/>
</dbReference>